<keyword evidence="1" id="KW-0812">Transmembrane</keyword>
<name>A0A179UCF1_BLAGS</name>
<keyword evidence="3" id="KW-1185">Reference proteome</keyword>
<feature type="transmembrane region" description="Helical" evidence="1">
    <location>
        <begin position="12"/>
        <end position="36"/>
    </location>
</feature>
<reference evidence="3" key="1">
    <citation type="journal article" date="2015" name="PLoS Genet.">
        <title>The dynamic genome and transcriptome of the human fungal pathogen Blastomyces and close relative Emmonsia.</title>
        <authorList>
            <person name="Munoz J.F."/>
            <person name="Gauthier G.M."/>
            <person name="Desjardins C.A."/>
            <person name="Gallo J.E."/>
            <person name="Holder J."/>
            <person name="Sullivan T.D."/>
            <person name="Marty A.J."/>
            <person name="Carmen J.C."/>
            <person name="Chen Z."/>
            <person name="Ding L."/>
            <person name="Gujja S."/>
            <person name="Magrini V."/>
            <person name="Misas E."/>
            <person name="Mitreva M."/>
            <person name="Priest M."/>
            <person name="Saif S."/>
            <person name="Whiston E.A."/>
            <person name="Young S."/>
            <person name="Zeng Q."/>
            <person name="Goldman W.E."/>
            <person name="Mardis E.R."/>
            <person name="Taylor J.W."/>
            <person name="McEwen J.G."/>
            <person name="Clay O.K."/>
            <person name="Klein B.S."/>
            <person name="Cuomo C.A."/>
        </authorList>
    </citation>
    <scope>NUCLEOTIDE SEQUENCE [LARGE SCALE GENOMIC DNA]</scope>
    <source>
        <strain evidence="3">SLH14081</strain>
    </source>
</reference>
<dbReference type="EMBL" id="GG657449">
    <property type="protein sequence ID" value="OAT04969.1"/>
    <property type="molecule type" value="Genomic_DNA"/>
</dbReference>
<dbReference type="AlphaFoldDB" id="A0A179UCF1"/>
<sequence length="171" mass="19414">MNPGFPPDLNKAFAGLASALLGCETYYGLVLGNVSLHKARRPAASRLLICLQTKCGHFRLRYQLFDFHQNSLLLTTQRIRQRISPDLPLLLVACALVSSGFKHFIPGSAFFLRFLFFASSSRLWLKVAWWRKPPPDWQNRSGHQQTIRTITILYSVSINFIIFSQPPHADG</sequence>
<dbReference type="RefSeq" id="XP_031576461.1">
    <property type="nucleotide sequence ID" value="XM_031724337.1"/>
</dbReference>
<evidence type="ECO:0000256" key="1">
    <source>
        <dbReference type="SAM" id="Phobius"/>
    </source>
</evidence>
<evidence type="ECO:0000313" key="3">
    <source>
        <dbReference type="Proteomes" id="UP000002038"/>
    </source>
</evidence>
<evidence type="ECO:0000313" key="2">
    <source>
        <dbReference type="EMBL" id="OAT04969.1"/>
    </source>
</evidence>
<proteinExistence type="predicted"/>
<feature type="transmembrane region" description="Helical" evidence="1">
    <location>
        <begin position="87"/>
        <end position="105"/>
    </location>
</feature>
<organism evidence="2 3">
    <name type="scientific">Blastomyces gilchristii (strain SLH14081)</name>
    <name type="common">Blastomyces dermatitidis</name>
    <dbReference type="NCBI Taxonomy" id="559298"/>
    <lineage>
        <taxon>Eukaryota</taxon>
        <taxon>Fungi</taxon>
        <taxon>Dikarya</taxon>
        <taxon>Ascomycota</taxon>
        <taxon>Pezizomycotina</taxon>
        <taxon>Eurotiomycetes</taxon>
        <taxon>Eurotiomycetidae</taxon>
        <taxon>Onygenales</taxon>
        <taxon>Ajellomycetaceae</taxon>
        <taxon>Blastomyces</taxon>
    </lineage>
</organism>
<dbReference type="Proteomes" id="UP000002038">
    <property type="component" value="Unassembled WGS sequence"/>
</dbReference>
<dbReference type="KEGG" id="bgh:BDBG_16372"/>
<gene>
    <name evidence="2" type="ORF">BDBG_16372</name>
</gene>
<keyword evidence="1" id="KW-0472">Membrane</keyword>
<dbReference type="VEuPathDB" id="FungiDB:BDBG_16372"/>
<dbReference type="GeneID" id="42528516"/>
<protein>
    <submittedName>
        <fullName evidence="2">Uncharacterized protein</fullName>
    </submittedName>
</protein>
<accession>A0A179UCF1</accession>
<keyword evidence="1" id="KW-1133">Transmembrane helix</keyword>